<dbReference type="GO" id="GO:0005768">
    <property type="term" value="C:endosome"/>
    <property type="evidence" value="ECO:0007669"/>
    <property type="project" value="TreeGrafter"/>
</dbReference>
<dbReference type="PANTHER" id="PTHR10108">
    <property type="entry name" value="SAM-DEPENDENT METHYLTRANSFERASE"/>
    <property type="match status" value="1"/>
</dbReference>
<dbReference type="GO" id="GO:0008168">
    <property type="term" value="F:methyltransferase activity"/>
    <property type="evidence" value="ECO:0007669"/>
    <property type="project" value="UniProtKB-UniRule"/>
</dbReference>
<evidence type="ECO:0000256" key="8">
    <source>
        <dbReference type="RuleBase" id="RU366043"/>
    </source>
</evidence>
<accession>A0AA86STA9</accession>
<evidence type="ECO:0000256" key="1">
    <source>
        <dbReference type="ARBA" id="ARBA00004606"/>
    </source>
</evidence>
<evidence type="ECO:0000313" key="9">
    <source>
        <dbReference type="EMBL" id="CAJ1949998.1"/>
    </source>
</evidence>
<evidence type="ECO:0000256" key="6">
    <source>
        <dbReference type="ARBA" id="ARBA00023180"/>
    </source>
</evidence>
<evidence type="ECO:0000256" key="7">
    <source>
        <dbReference type="ARBA" id="ARBA00037847"/>
    </source>
</evidence>
<gene>
    <name evidence="9" type="ORF">AYBTSS11_LOCUS14016</name>
</gene>
<comment type="subcellular location">
    <subcellularLocation>
        <location evidence="7">Endomembrane system</location>
        <topology evidence="7">Single-pass membrane protein</topology>
    </subcellularLocation>
    <subcellularLocation>
        <location evidence="1 8">Membrane</location>
        <topology evidence="1 8">Single-pass type II membrane protein</topology>
    </subcellularLocation>
</comment>
<evidence type="ECO:0000256" key="3">
    <source>
        <dbReference type="ARBA" id="ARBA00022603"/>
    </source>
</evidence>
<sequence>MANTNNFLTQLLNCTPKKPNTLFTNLYLLSFATFLCTLFYFLGLWHHYPTTTIAAAATTSSSLCFHSNSTTTSSAAAPSFANLDFAAHHNLPDPPPSAARGPHLPPCAWSFYEYTPCEDQQRSLRFPRARLAYRERHCPQAAEVLRCRIPAPFGYRQPLRWPESRDAAWFANAPHKELTVEKKGQNWVRFEGERFRFPGGGTMFPRGADRYIDDIGKHINLRDGSIRTAIDTGCGVRSCYFFTGIRFGSS</sequence>
<dbReference type="Gramene" id="rna-AYBTSS11_LOCUS14016">
    <property type="protein sequence ID" value="CAJ1949998.1"/>
    <property type="gene ID" value="gene-AYBTSS11_LOCUS14016"/>
</dbReference>
<dbReference type="EMBL" id="OY731401">
    <property type="protein sequence ID" value="CAJ1949998.1"/>
    <property type="molecule type" value="Genomic_DNA"/>
</dbReference>
<dbReference type="GO" id="GO:0032259">
    <property type="term" value="P:methylation"/>
    <property type="evidence" value="ECO:0007669"/>
    <property type="project" value="UniProtKB-KW"/>
</dbReference>
<dbReference type="EC" id="2.1.1.-" evidence="8"/>
<comment type="similarity">
    <text evidence="2 8">Belongs to the methyltransferase superfamily.</text>
</comment>
<proteinExistence type="inferred from homology"/>
<reference evidence="9" key="1">
    <citation type="submission" date="2023-10" db="EMBL/GenBank/DDBJ databases">
        <authorList>
            <person name="Domelevo Entfellner J.-B."/>
        </authorList>
    </citation>
    <scope>NUCLEOTIDE SEQUENCE</scope>
</reference>
<dbReference type="PANTHER" id="PTHR10108:SF1059">
    <property type="entry name" value="METHYLTRANSFERASE PMT15-RELATED"/>
    <property type="match status" value="1"/>
</dbReference>
<dbReference type="AlphaFoldDB" id="A0AA86STA9"/>
<dbReference type="GO" id="GO:0016020">
    <property type="term" value="C:membrane"/>
    <property type="evidence" value="ECO:0007669"/>
    <property type="project" value="UniProtKB-SubCell"/>
</dbReference>
<feature type="transmembrane region" description="Helical" evidence="8">
    <location>
        <begin position="26"/>
        <end position="45"/>
    </location>
</feature>
<dbReference type="SUPFAM" id="SSF53335">
    <property type="entry name" value="S-adenosyl-L-methionine-dependent methyltransferases"/>
    <property type="match status" value="1"/>
</dbReference>
<protein>
    <recommendedName>
        <fullName evidence="8">Methyltransferase</fullName>
        <ecNumber evidence="8">2.1.1.-</ecNumber>
    </recommendedName>
</protein>
<keyword evidence="3 8" id="KW-0489">Methyltransferase</keyword>
<evidence type="ECO:0000256" key="4">
    <source>
        <dbReference type="ARBA" id="ARBA00022679"/>
    </source>
</evidence>
<evidence type="ECO:0000256" key="5">
    <source>
        <dbReference type="ARBA" id="ARBA00022968"/>
    </source>
</evidence>
<dbReference type="GO" id="GO:0005802">
    <property type="term" value="C:trans-Golgi network"/>
    <property type="evidence" value="ECO:0007669"/>
    <property type="project" value="TreeGrafter"/>
</dbReference>
<keyword evidence="5 8" id="KW-0735">Signal-anchor</keyword>
<name>A0AA86STA9_9FABA</name>
<dbReference type="InterPro" id="IPR004159">
    <property type="entry name" value="Put_SAM_MeTrfase"/>
</dbReference>
<keyword evidence="6 8" id="KW-0325">Glycoprotein</keyword>
<dbReference type="Proteomes" id="UP001189624">
    <property type="component" value="Chromosome 4"/>
</dbReference>
<evidence type="ECO:0000313" key="10">
    <source>
        <dbReference type="Proteomes" id="UP001189624"/>
    </source>
</evidence>
<keyword evidence="8" id="KW-0472">Membrane</keyword>
<dbReference type="Pfam" id="PF03141">
    <property type="entry name" value="Methyltransf_29"/>
    <property type="match status" value="1"/>
</dbReference>
<dbReference type="InterPro" id="IPR029063">
    <property type="entry name" value="SAM-dependent_MTases_sf"/>
</dbReference>
<keyword evidence="8" id="KW-1133">Transmembrane helix</keyword>
<organism evidence="9 10">
    <name type="scientific">Sphenostylis stenocarpa</name>
    <dbReference type="NCBI Taxonomy" id="92480"/>
    <lineage>
        <taxon>Eukaryota</taxon>
        <taxon>Viridiplantae</taxon>
        <taxon>Streptophyta</taxon>
        <taxon>Embryophyta</taxon>
        <taxon>Tracheophyta</taxon>
        <taxon>Spermatophyta</taxon>
        <taxon>Magnoliopsida</taxon>
        <taxon>eudicotyledons</taxon>
        <taxon>Gunneridae</taxon>
        <taxon>Pentapetalae</taxon>
        <taxon>rosids</taxon>
        <taxon>fabids</taxon>
        <taxon>Fabales</taxon>
        <taxon>Fabaceae</taxon>
        <taxon>Papilionoideae</taxon>
        <taxon>50 kb inversion clade</taxon>
        <taxon>NPAAA clade</taxon>
        <taxon>indigoferoid/millettioid clade</taxon>
        <taxon>Phaseoleae</taxon>
        <taxon>Sphenostylis</taxon>
    </lineage>
</organism>
<evidence type="ECO:0000256" key="2">
    <source>
        <dbReference type="ARBA" id="ARBA00008361"/>
    </source>
</evidence>
<keyword evidence="10" id="KW-1185">Reference proteome</keyword>
<keyword evidence="4 8" id="KW-0808">Transferase</keyword>
<keyword evidence="8" id="KW-0812">Transmembrane</keyword>